<dbReference type="RefSeq" id="WP_052630541.1">
    <property type="nucleotide sequence ID" value="NZ_CP011144.1"/>
</dbReference>
<dbReference type="PATRIC" id="fig|314722.6.peg.777"/>
<dbReference type="GO" id="GO:0022625">
    <property type="term" value="C:cytosolic large ribosomal subunit"/>
    <property type="evidence" value="ECO:0007669"/>
    <property type="project" value="TreeGrafter"/>
</dbReference>
<dbReference type="HAMAP" id="MF_00374">
    <property type="entry name" value="Ribosomal_uL29"/>
    <property type="match status" value="1"/>
</dbReference>
<dbReference type="EMBL" id="CP011144">
    <property type="protein sequence ID" value="AKC86008.1"/>
    <property type="molecule type" value="Genomic_DNA"/>
</dbReference>
<dbReference type="Gene3D" id="1.10.287.310">
    <property type="match status" value="1"/>
</dbReference>
<dbReference type="NCBIfam" id="TIGR00012">
    <property type="entry name" value="L29"/>
    <property type="match status" value="1"/>
</dbReference>
<dbReference type="Pfam" id="PF00831">
    <property type="entry name" value="Ribosomal_L29"/>
    <property type="match status" value="1"/>
</dbReference>
<dbReference type="OrthoDB" id="9815192at2"/>
<evidence type="ECO:0000256" key="4">
    <source>
        <dbReference type="ARBA" id="ARBA00035204"/>
    </source>
</evidence>
<dbReference type="InterPro" id="IPR036049">
    <property type="entry name" value="Ribosomal_uL29_sf"/>
</dbReference>
<keyword evidence="2 5" id="KW-0689">Ribosomal protein</keyword>
<dbReference type="FunFam" id="1.10.287.310:FF:000001">
    <property type="entry name" value="50S ribosomal protein L29"/>
    <property type="match status" value="1"/>
</dbReference>
<dbReference type="GO" id="GO:0006412">
    <property type="term" value="P:translation"/>
    <property type="evidence" value="ECO:0007669"/>
    <property type="project" value="UniProtKB-UniRule"/>
</dbReference>
<dbReference type="AlphaFoldDB" id="A0A0E3Z242"/>
<proteinExistence type="inferred from homology"/>
<dbReference type="KEGG" id="psuw:WQ53_03715"/>
<evidence type="ECO:0000256" key="2">
    <source>
        <dbReference type="ARBA" id="ARBA00022980"/>
    </source>
</evidence>
<keyword evidence="7" id="KW-1185">Reference proteome</keyword>
<name>A0A0E3Z242_9GAMM</name>
<accession>A0A0E3Z242</accession>
<dbReference type="eggNOG" id="COG0255">
    <property type="taxonomic scope" value="Bacteria"/>
</dbReference>
<protein>
    <recommendedName>
        <fullName evidence="4 5">Large ribosomal subunit protein uL29</fullName>
    </recommendedName>
</protein>
<evidence type="ECO:0000313" key="7">
    <source>
        <dbReference type="Proteomes" id="UP000033067"/>
    </source>
</evidence>
<comment type="similarity">
    <text evidence="1 5">Belongs to the universal ribosomal protein uL29 family.</text>
</comment>
<dbReference type="Proteomes" id="UP000033067">
    <property type="component" value="Chromosome"/>
</dbReference>
<keyword evidence="3 5" id="KW-0687">Ribonucleoprotein</keyword>
<dbReference type="CDD" id="cd00427">
    <property type="entry name" value="Ribosomal_L29_HIP"/>
    <property type="match status" value="1"/>
</dbReference>
<reference evidence="6 7" key="1">
    <citation type="journal article" date="2015" name="Genome Announc.">
        <title>Complete Genome Sequence of Pseudoxanthomonas suwonensis Strain J1, a Cellulose-Degrading Bacterium Isolated from Leaf- and Wood-Enriched Soil.</title>
        <authorList>
            <person name="Hou L."/>
            <person name="Jiang J."/>
            <person name="Xu Z."/>
            <person name="Zhou Y."/>
            <person name="Leung F.C."/>
        </authorList>
    </citation>
    <scope>NUCLEOTIDE SEQUENCE [LARGE SCALE GENOMIC DNA]</scope>
    <source>
        <strain evidence="6 7">J1</strain>
    </source>
</reference>
<evidence type="ECO:0000313" key="6">
    <source>
        <dbReference type="EMBL" id="AKC86008.1"/>
    </source>
</evidence>
<evidence type="ECO:0000256" key="3">
    <source>
        <dbReference type="ARBA" id="ARBA00023274"/>
    </source>
</evidence>
<dbReference type="GO" id="GO:0003735">
    <property type="term" value="F:structural constituent of ribosome"/>
    <property type="evidence" value="ECO:0007669"/>
    <property type="project" value="InterPro"/>
</dbReference>
<organism evidence="6 7">
    <name type="scientific">Pseudoxanthomonas suwonensis</name>
    <dbReference type="NCBI Taxonomy" id="314722"/>
    <lineage>
        <taxon>Bacteria</taxon>
        <taxon>Pseudomonadati</taxon>
        <taxon>Pseudomonadota</taxon>
        <taxon>Gammaproteobacteria</taxon>
        <taxon>Lysobacterales</taxon>
        <taxon>Lysobacteraceae</taxon>
        <taxon>Pseudoxanthomonas</taxon>
    </lineage>
</organism>
<dbReference type="SUPFAM" id="SSF46561">
    <property type="entry name" value="Ribosomal protein L29 (L29p)"/>
    <property type="match status" value="1"/>
</dbReference>
<dbReference type="PANTHER" id="PTHR10916:SF0">
    <property type="entry name" value="LARGE RIBOSOMAL SUBUNIT PROTEIN UL29C"/>
    <property type="match status" value="1"/>
</dbReference>
<dbReference type="PANTHER" id="PTHR10916">
    <property type="entry name" value="60S RIBOSOMAL PROTEIN L35/50S RIBOSOMAL PROTEIN L29"/>
    <property type="match status" value="1"/>
</dbReference>
<sequence length="62" mass="7247">MATINELREKSADELKAHLLDLRKEQFSLRMQRATGQQSKTHETRQVRREIARVKTLLGSNQ</sequence>
<gene>
    <name evidence="5" type="primary">rpmC</name>
    <name evidence="6" type="ORF">WQ53_03715</name>
</gene>
<evidence type="ECO:0000256" key="1">
    <source>
        <dbReference type="ARBA" id="ARBA00009254"/>
    </source>
</evidence>
<evidence type="ECO:0000256" key="5">
    <source>
        <dbReference type="HAMAP-Rule" id="MF_00374"/>
    </source>
</evidence>
<dbReference type="InterPro" id="IPR050063">
    <property type="entry name" value="Ribosomal_protein_uL29"/>
</dbReference>
<dbReference type="InterPro" id="IPR001854">
    <property type="entry name" value="Ribosomal_uL29"/>
</dbReference>